<name>A0A9N9M4L7_9HELO</name>
<sequence length="146" mass="15681">MKLSTAHFLATMLVLLSLFILPTYGNQEEERAISSNSQHTRRRKAPLCKPGSAMPINHKPAQIMPINSKVAKFVRHATPQDHSDHAAPMTLLPVASKQRTNTVIDSGQPPPASLKTKRDDGFGPSIKVLVGIVVGAVLASALANSE</sequence>
<feature type="region of interest" description="Disordered" evidence="1">
    <location>
        <begin position="31"/>
        <end position="58"/>
    </location>
</feature>
<evidence type="ECO:0000313" key="3">
    <source>
        <dbReference type="EMBL" id="CAG8982986.1"/>
    </source>
</evidence>
<dbReference type="Proteomes" id="UP000701801">
    <property type="component" value="Unassembled WGS sequence"/>
</dbReference>
<feature type="chain" id="PRO_5040428776" description="Transmembrane protein" evidence="2">
    <location>
        <begin position="26"/>
        <end position="146"/>
    </location>
</feature>
<gene>
    <name evidence="3" type="ORF">HYALB_00003565</name>
</gene>
<comment type="caution">
    <text evidence="3">The sequence shown here is derived from an EMBL/GenBank/DDBJ whole genome shotgun (WGS) entry which is preliminary data.</text>
</comment>
<dbReference type="EMBL" id="CAJVRM010000702">
    <property type="protein sequence ID" value="CAG8982986.1"/>
    <property type="molecule type" value="Genomic_DNA"/>
</dbReference>
<reference evidence="3" key="1">
    <citation type="submission" date="2021-07" db="EMBL/GenBank/DDBJ databases">
        <authorList>
            <person name="Durling M."/>
        </authorList>
    </citation>
    <scope>NUCLEOTIDE SEQUENCE</scope>
</reference>
<keyword evidence="4" id="KW-1185">Reference proteome</keyword>
<organism evidence="3 4">
    <name type="scientific">Hymenoscyphus albidus</name>
    <dbReference type="NCBI Taxonomy" id="595503"/>
    <lineage>
        <taxon>Eukaryota</taxon>
        <taxon>Fungi</taxon>
        <taxon>Dikarya</taxon>
        <taxon>Ascomycota</taxon>
        <taxon>Pezizomycotina</taxon>
        <taxon>Leotiomycetes</taxon>
        <taxon>Helotiales</taxon>
        <taxon>Helotiaceae</taxon>
        <taxon>Hymenoscyphus</taxon>
    </lineage>
</organism>
<evidence type="ECO:0000313" key="4">
    <source>
        <dbReference type="Proteomes" id="UP000701801"/>
    </source>
</evidence>
<evidence type="ECO:0000256" key="2">
    <source>
        <dbReference type="SAM" id="SignalP"/>
    </source>
</evidence>
<accession>A0A9N9M4L7</accession>
<evidence type="ECO:0008006" key="5">
    <source>
        <dbReference type="Google" id="ProtNLM"/>
    </source>
</evidence>
<keyword evidence="2" id="KW-0732">Signal</keyword>
<proteinExistence type="predicted"/>
<protein>
    <recommendedName>
        <fullName evidence="5">Transmembrane protein</fullName>
    </recommendedName>
</protein>
<evidence type="ECO:0000256" key="1">
    <source>
        <dbReference type="SAM" id="MobiDB-lite"/>
    </source>
</evidence>
<dbReference type="AlphaFoldDB" id="A0A9N9M4L7"/>
<dbReference type="OrthoDB" id="10347737at2759"/>
<feature type="signal peptide" evidence="2">
    <location>
        <begin position="1"/>
        <end position="25"/>
    </location>
</feature>